<name>A0A7I9UX39_9ACTN</name>
<evidence type="ECO:0000313" key="2">
    <source>
        <dbReference type="Proteomes" id="UP000444980"/>
    </source>
</evidence>
<reference evidence="2" key="1">
    <citation type="submission" date="2019-06" db="EMBL/GenBank/DDBJ databases">
        <title>Gordonia isolated from sludge of a wastewater treatment plant.</title>
        <authorList>
            <person name="Tamura T."/>
            <person name="Aoyama K."/>
            <person name="Kang Y."/>
            <person name="Saito S."/>
            <person name="Akiyama N."/>
            <person name="Yazawa K."/>
            <person name="Gonoi T."/>
            <person name="Mikami Y."/>
        </authorList>
    </citation>
    <scope>NUCLEOTIDE SEQUENCE [LARGE SCALE GENOMIC DNA]</scope>
    <source>
        <strain evidence="2">NBRC 107697</strain>
    </source>
</reference>
<accession>A0A7I9UX39</accession>
<keyword evidence="2" id="KW-1185">Reference proteome</keyword>
<evidence type="ECO:0000313" key="1">
    <source>
        <dbReference type="EMBL" id="GED97502.1"/>
    </source>
</evidence>
<dbReference type="EMBL" id="BJOU01000001">
    <property type="protein sequence ID" value="GED97502.1"/>
    <property type="molecule type" value="Genomic_DNA"/>
</dbReference>
<proteinExistence type="predicted"/>
<dbReference type="Proteomes" id="UP000444980">
    <property type="component" value="Unassembled WGS sequence"/>
</dbReference>
<gene>
    <name evidence="1" type="ORF">nbrc107697_15410</name>
</gene>
<dbReference type="InterPro" id="IPR012338">
    <property type="entry name" value="Beta-lactam/transpept-like"/>
</dbReference>
<organism evidence="1 2">
    <name type="scientific">Gordonia crocea</name>
    <dbReference type="NCBI Taxonomy" id="589162"/>
    <lineage>
        <taxon>Bacteria</taxon>
        <taxon>Bacillati</taxon>
        <taxon>Actinomycetota</taxon>
        <taxon>Actinomycetes</taxon>
        <taxon>Mycobacteriales</taxon>
        <taxon>Gordoniaceae</taxon>
        <taxon>Gordonia</taxon>
    </lineage>
</organism>
<dbReference type="Gene3D" id="3.40.710.10">
    <property type="entry name" value="DD-peptidase/beta-lactamase superfamily"/>
    <property type="match status" value="1"/>
</dbReference>
<dbReference type="SUPFAM" id="SSF56601">
    <property type="entry name" value="beta-lactamase/transpeptidase-like"/>
    <property type="match status" value="1"/>
</dbReference>
<sequence>MISADYFADAVKGTKANPGYGYTFWTNAGDRYGNTSVSSPQFFNRRVWEGLPRDAFAMSGALGQLVVVVPSFDIVIVRTGLPPLSSGVSDIFASSSNLDLKEFFQRVIESATDKKNPAHVDFAKRRARKSPPSDMTTMIKGLPTIVDAPNLIGIMTGTGRFGGAGCNFAVCAGVAAPEALGDFMAGAMAQISALR</sequence>
<dbReference type="OrthoDB" id="9773047at2"/>
<comment type="caution">
    <text evidence="1">The sequence shown here is derived from an EMBL/GenBank/DDBJ whole genome shotgun (WGS) entry which is preliminary data.</text>
</comment>
<dbReference type="AlphaFoldDB" id="A0A7I9UX39"/>
<dbReference type="RefSeq" id="WP_161926816.1">
    <property type="nucleotide sequence ID" value="NZ_BJOU01000001.1"/>
</dbReference>
<protein>
    <submittedName>
        <fullName evidence="1">Uncharacterized protein</fullName>
    </submittedName>
</protein>